<organism evidence="4 5">
    <name type="scientific">Labilithrix luteola</name>
    <dbReference type="NCBI Taxonomy" id="1391654"/>
    <lineage>
        <taxon>Bacteria</taxon>
        <taxon>Pseudomonadati</taxon>
        <taxon>Myxococcota</taxon>
        <taxon>Polyangia</taxon>
        <taxon>Polyangiales</taxon>
        <taxon>Labilitrichaceae</taxon>
        <taxon>Labilithrix</taxon>
    </lineage>
</organism>
<evidence type="ECO:0000313" key="4">
    <source>
        <dbReference type="EMBL" id="AKU95823.1"/>
    </source>
</evidence>
<dbReference type="Gene3D" id="1.10.10.60">
    <property type="entry name" value="Homeodomain-like"/>
    <property type="match status" value="2"/>
</dbReference>
<evidence type="ECO:0000256" key="1">
    <source>
        <dbReference type="ARBA" id="ARBA00023015"/>
    </source>
</evidence>
<accession>A0A0K1PQM4</accession>
<evidence type="ECO:0000259" key="3">
    <source>
        <dbReference type="PROSITE" id="PS01124"/>
    </source>
</evidence>
<dbReference type="RefSeq" id="WP_146647206.1">
    <property type="nucleotide sequence ID" value="NZ_CP012333.1"/>
</dbReference>
<dbReference type="SMART" id="SM00342">
    <property type="entry name" value="HTH_ARAC"/>
    <property type="match status" value="1"/>
</dbReference>
<dbReference type="SUPFAM" id="SSF52317">
    <property type="entry name" value="Class I glutamine amidotransferase-like"/>
    <property type="match status" value="1"/>
</dbReference>
<sequence length="339" mass="37149">MRPRSSSAPPLRGTPRRARRVVFVAVPPVEELDLFGAVSAFINANRLRARTDRLYEVTVLSGGPDAAITGSSGVTLVGAGSCLRWKGAIDTLVVVTGRHIDEAPPRAFIAWLRKTAPRVRRVVSVCTGAFLLAEAGLLDGRRATTHWAYAGRLAERFPAVAVSSDEIWVRHGNVYTSAGVTAGIDLALALIEEDLGAQAALDVARGMVVFLRRPGGQAQFSVTMSTRQAETPSIRQLQVWLADHLSEDLSVDRLAARVAMSPRNFARVFKQELGTTPAAYVQRLRLEHARWLLEDKQWGLERIASACGFSDVQLMRRALKRVMGITPGEYRARFRNVSV</sequence>
<name>A0A0K1PQM4_9BACT</name>
<dbReference type="PANTHER" id="PTHR43130">
    <property type="entry name" value="ARAC-FAMILY TRANSCRIPTIONAL REGULATOR"/>
    <property type="match status" value="1"/>
</dbReference>
<dbReference type="Proteomes" id="UP000064967">
    <property type="component" value="Chromosome"/>
</dbReference>
<dbReference type="PANTHER" id="PTHR43130:SF3">
    <property type="entry name" value="HTH-TYPE TRANSCRIPTIONAL REGULATOR RV1931C"/>
    <property type="match status" value="1"/>
</dbReference>
<dbReference type="InterPro" id="IPR029062">
    <property type="entry name" value="Class_I_gatase-like"/>
</dbReference>
<dbReference type="CDD" id="cd03137">
    <property type="entry name" value="GATase1_AraC_1"/>
    <property type="match status" value="1"/>
</dbReference>
<dbReference type="InterPro" id="IPR009057">
    <property type="entry name" value="Homeodomain-like_sf"/>
</dbReference>
<dbReference type="Pfam" id="PF12833">
    <property type="entry name" value="HTH_18"/>
    <property type="match status" value="1"/>
</dbReference>
<dbReference type="OrthoDB" id="9798003at2"/>
<reference evidence="4 5" key="1">
    <citation type="submission" date="2015-08" db="EMBL/GenBank/DDBJ databases">
        <authorList>
            <person name="Babu N.S."/>
            <person name="Beckwith C.J."/>
            <person name="Beseler K.G."/>
            <person name="Brison A."/>
            <person name="Carone J.V."/>
            <person name="Caskin T.P."/>
            <person name="Diamond M."/>
            <person name="Durham M.E."/>
            <person name="Foxe J.M."/>
            <person name="Go M."/>
            <person name="Henderson B.A."/>
            <person name="Jones I.B."/>
            <person name="McGettigan J.A."/>
            <person name="Micheletti S.J."/>
            <person name="Nasrallah M.E."/>
            <person name="Ortiz D."/>
            <person name="Piller C.R."/>
            <person name="Privatt S.R."/>
            <person name="Schneider S.L."/>
            <person name="Sharp S."/>
            <person name="Smith T.C."/>
            <person name="Stanton J.D."/>
            <person name="Ullery H.E."/>
            <person name="Wilson R.J."/>
            <person name="Serrano M.G."/>
            <person name="Buck G."/>
            <person name="Lee V."/>
            <person name="Wang Y."/>
            <person name="Carvalho R."/>
            <person name="Voegtly L."/>
            <person name="Shi R."/>
            <person name="Duckworth R."/>
            <person name="Johnson A."/>
            <person name="Loviza R."/>
            <person name="Walstead R."/>
            <person name="Shah Z."/>
            <person name="Kiflezghi M."/>
            <person name="Wade K."/>
            <person name="Ball S.L."/>
            <person name="Bradley K.W."/>
            <person name="Asai D.J."/>
            <person name="Bowman C.A."/>
            <person name="Russell D.A."/>
            <person name="Pope W.H."/>
            <person name="Jacobs-Sera D."/>
            <person name="Hendrix R.W."/>
            <person name="Hatfull G.F."/>
        </authorList>
    </citation>
    <scope>NUCLEOTIDE SEQUENCE [LARGE SCALE GENOMIC DNA]</scope>
    <source>
        <strain evidence="4 5">DSM 27648</strain>
    </source>
</reference>
<evidence type="ECO:0000256" key="2">
    <source>
        <dbReference type="ARBA" id="ARBA00023163"/>
    </source>
</evidence>
<keyword evidence="2" id="KW-0804">Transcription</keyword>
<dbReference type="PATRIC" id="fig|1391654.3.peg.2526"/>
<dbReference type="SUPFAM" id="SSF46689">
    <property type="entry name" value="Homeodomain-like"/>
    <property type="match status" value="2"/>
</dbReference>
<dbReference type="GO" id="GO:0003700">
    <property type="term" value="F:DNA-binding transcription factor activity"/>
    <property type="evidence" value="ECO:0007669"/>
    <property type="project" value="InterPro"/>
</dbReference>
<dbReference type="InterPro" id="IPR002818">
    <property type="entry name" value="DJ-1/PfpI"/>
</dbReference>
<protein>
    <submittedName>
        <fullName evidence="4">Transcriptional regulator</fullName>
    </submittedName>
</protein>
<dbReference type="AlphaFoldDB" id="A0A0K1PQM4"/>
<evidence type="ECO:0000313" key="5">
    <source>
        <dbReference type="Proteomes" id="UP000064967"/>
    </source>
</evidence>
<keyword evidence="1" id="KW-0805">Transcription regulation</keyword>
<dbReference type="InterPro" id="IPR052158">
    <property type="entry name" value="INH-QAR"/>
</dbReference>
<dbReference type="KEGG" id="llu:AKJ09_02487"/>
<dbReference type="Pfam" id="PF01965">
    <property type="entry name" value="DJ-1_PfpI"/>
    <property type="match status" value="1"/>
</dbReference>
<dbReference type="InterPro" id="IPR018060">
    <property type="entry name" value="HTH_AraC"/>
</dbReference>
<dbReference type="Gene3D" id="3.40.50.880">
    <property type="match status" value="1"/>
</dbReference>
<proteinExistence type="predicted"/>
<dbReference type="STRING" id="1391654.AKJ09_02487"/>
<dbReference type="PROSITE" id="PS01124">
    <property type="entry name" value="HTH_ARAC_FAMILY_2"/>
    <property type="match status" value="1"/>
</dbReference>
<dbReference type="GO" id="GO:0043565">
    <property type="term" value="F:sequence-specific DNA binding"/>
    <property type="evidence" value="ECO:0007669"/>
    <property type="project" value="InterPro"/>
</dbReference>
<dbReference type="EMBL" id="CP012333">
    <property type="protein sequence ID" value="AKU95823.1"/>
    <property type="molecule type" value="Genomic_DNA"/>
</dbReference>
<feature type="domain" description="HTH araC/xylS-type" evidence="3">
    <location>
        <begin position="235"/>
        <end position="333"/>
    </location>
</feature>
<gene>
    <name evidence="4" type="ORF">AKJ09_02487</name>
</gene>
<keyword evidence="5" id="KW-1185">Reference proteome</keyword>